<dbReference type="Pfam" id="PF00194">
    <property type="entry name" value="Carb_anhydrase"/>
    <property type="match status" value="1"/>
</dbReference>
<comment type="catalytic activity">
    <reaction evidence="6">
        <text>hydrogencarbonate + H(+) = CO2 + H2O</text>
        <dbReference type="Rhea" id="RHEA:10748"/>
        <dbReference type="ChEBI" id="CHEBI:15377"/>
        <dbReference type="ChEBI" id="CHEBI:15378"/>
        <dbReference type="ChEBI" id="CHEBI:16526"/>
        <dbReference type="ChEBI" id="CHEBI:17544"/>
        <dbReference type="EC" id="4.2.1.1"/>
    </reaction>
</comment>
<sequence length="247" mass="27610">MQVRQFALGIFLALAAGPVLADGEHWGYAGQDGPEHWAELSEKYATCASGKHQSPIDIDKAVMGDAAHLAFDYHDAPLHIVNNGHTIEVDIPAGNTLRVNEHRYELVQFHFHTPSEEAFHGKHYPMVAHLVHKDAEGHLAVVAVEFERGGQNRALQPIWSHLPVKAGEVHDYRNIKVHLKQLLPTHKMHYAFEGSLTTPPCTEGVSWFVMEKPVSISNQQLASFQRLYPNNARPIQALNGRVIHEGR</sequence>
<protein>
    <recommendedName>
        <fullName evidence="2">carbonic anhydrase</fullName>
        <ecNumber evidence="2">4.2.1.1</ecNumber>
    </recommendedName>
</protein>
<organism evidence="9 10">
    <name type="scientific">Thermithiobacillus plumbiphilus</name>
    <dbReference type="NCBI Taxonomy" id="1729899"/>
    <lineage>
        <taxon>Bacteria</taxon>
        <taxon>Pseudomonadati</taxon>
        <taxon>Pseudomonadota</taxon>
        <taxon>Acidithiobacillia</taxon>
        <taxon>Acidithiobacillales</taxon>
        <taxon>Thermithiobacillaceae</taxon>
        <taxon>Thermithiobacillus</taxon>
    </lineage>
</organism>
<dbReference type="PROSITE" id="PS51144">
    <property type="entry name" value="ALPHA_CA_2"/>
    <property type="match status" value="1"/>
</dbReference>
<evidence type="ECO:0000256" key="3">
    <source>
        <dbReference type="ARBA" id="ARBA00022723"/>
    </source>
</evidence>
<dbReference type="Gene3D" id="3.10.200.10">
    <property type="entry name" value="Alpha carbonic anhydrase"/>
    <property type="match status" value="1"/>
</dbReference>
<evidence type="ECO:0000259" key="8">
    <source>
        <dbReference type="PROSITE" id="PS51144"/>
    </source>
</evidence>
<gene>
    <name evidence="9" type="ORF">WOB96_03560</name>
</gene>
<keyword evidence="5" id="KW-0456">Lyase</keyword>
<keyword evidence="3" id="KW-0479">Metal-binding</keyword>
<evidence type="ECO:0000256" key="6">
    <source>
        <dbReference type="ARBA" id="ARBA00048348"/>
    </source>
</evidence>
<dbReference type="EMBL" id="JBBPCO010000002">
    <property type="protein sequence ID" value="MEK8088833.1"/>
    <property type="molecule type" value="Genomic_DNA"/>
</dbReference>
<evidence type="ECO:0000256" key="4">
    <source>
        <dbReference type="ARBA" id="ARBA00022833"/>
    </source>
</evidence>
<evidence type="ECO:0000256" key="2">
    <source>
        <dbReference type="ARBA" id="ARBA00012925"/>
    </source>
</evidence>
<evidence type="ECO:0000313" key="10">
    <source>
        <dbReference type="Proteomes" id="UP001446205"/>
    </source>
</evidence>
<feature type="domain" description="Alpha-carbonic anhydrase" evidence="8">
    <location>
        <begin position="24"/>
        <end position="247"/>
    </location>
</feature>
<comment type="similarity">
    <text evidence="1">Belongs to the alpha-carbonic anhydrase family.</text>
</comment>
<dbReference type="InterPro" id="IPR001148">
    <property type="entry name" value="CA_dom"/>
</dbReference>
<dbReference type="CDD" id="cd03124">
    <property type="entry name" value="alpha_CA_prokaryotic_like"/>
    <property type="match status" value="1"/>
</dbReference>
<dbReference type="PANTHER" id="PTHR18952:SF265">
    <property type="entry name" value="CARBONIC ANHYDRASE"/>
    <property type="match status" value="1"/>
</dbReference>
<dbReference type="EC" id="4.2.1.1" evidence="2"/>
<evidence type="ECO:0000313" key="9">
    <source>
        <dbReference type="EMBL" id="MEK8088833.1"/>
    </source>
</evidence>
<evidence type="ECO:0000256" key="5">
    <source>
        <dbReference type="ARBA" id="ARBA00023239"/>
    </source>
</evidence>
<comment type="caution">
    <text evidence="9">The sequence shown here is derived from an EMBL/GenBank/DDBJ whole genome shotgun (WGS) entry which is preliminary data.</text>
</comment>
<dbReference type="InterPro" id="IPR036398">
    <property type="entry name" value="CA_dom_sf"/>
</dbReference>
<keyword evidence="7" id="KW-0732">Signal</keyword>
<feature type="signal peptide" evidence="7">
    <location>
        <begin position="1"/>
        <end position="21"/>
    </location>
</feature>
<evidence type="ECO:0000256" key="1">
    <source>
        <dbReference type="ARBA" id="ARBA00010718"/>
    </source>
</evidence>
<keyword evidence="10" id="KW-1185">Reference proteome</keyword>
<feature type="chain" id="PRO_5046317077" description="carbonic anhydrase" evidence="7">
    <location>
        <begin position="22"/>
        <end position="247"/>
    </location>
</feature>
<dbReference type="RefSeq" id="WP_341369898.1">
    <property type="nucleotide sequence ID" value="NZ_JBBPCO010000002.1"/>
</dbReference>
<evidence type="ECO:0000256" key="7">
    <source>
        <dbReference type="SAM" id="SignalP"/>
    </source>
</evidence>
<dbReference type="InterPro" id="IPR041891">
    <property type="entry name" value="Alpha_CA_prokaryot-like"/>
</dbReference>
<dbReference type="Proteomes" id="UP001446205">
    <property type="component" value="Unassembled WGS sequence"/>
</dbReference>
<keyword evidence="4" id="KW-0862">Zinc</keyword>
<dbReference type="SUPFAM" id="SSF51069">
    <property type="entry name" value="Carbonic anhydrase"/>
    <property type="match status" value="1"/>
</dbReference>
<reference evidence="9 10" key="1">
    <citation type="submission" date="2024-04" db="EMBL/GenBank/DDBJ databases">
        <authorList>
            <person name="Abashina T."/>
            <person name="Shaikin A."/>
        </authorList>
    </citation>
    <scope>NUCLEOTIDE SEQUENCE [LARGE SCALE GENOMIC DNA]</scope>
    <source>
        <strain evidence="9 10">AAFK</strain>
    </source>
</reference>
<accession>A0ABU9D7X9</accession>
<proteinExistence type="inferred from homology"/>
<dbReference type="InterPro" id="IPR023561">
    <property type="entry name" value="Carbonic_anhydrase_a-class"/>
</dbReference>
<name>A0ABU9D7X9_9PROT</name>
<dbReference type="SMART" id="SM01057">
    <property type="entry name" value="Carb_anhydrase"/>
    <property type="match status" value="1"/>
</dbReference>
<dbReference type="PANTHER" id="PTHR18952">
    <property type="entry name" value="CARBONIC ANHYDRASE"/>
    <property type="match status" value="1"/>
</dbReference>